<sequence length="278" mass="30720">MSYHDPVDRNRRNPADSVPPTRAYPQPPRPADPGPYGDPGNDRDPGQYYDERSHGGPVYRDQEYYAPNQYDNPRDYQSARPYGQQYGAPQQYGQPYDAPPQYEQPYPYEQPQPAARQSPRGDRSPRGAYGAPARERKQVGPDINPGLFVGGVVMTGIVTGLAAWLAAWVARIIVEKVNDSGKLGVWNPLARDEYWFAVVAFLCALAAGALWYVLQLVTPSPDAFFRWIVILLIVAAVLIPLLLSAEISVGIATAILHLIIGLPILALIPAMGQKSLRR</sequence>
<dbReference type="Proteomes" id="UP000006023">
    <property type="component" value="Unassembled WGS sequence"/>
</dbReference>
<protein>
    <submittedName>
        <fullName evidence="3">Uncharacterized protein</fullName>
    </submittedName>
</protein>
<evidence type="ECO:0000313" key="4">
    <source>
        <dbReference type="Proteomes" id="UP000006023"/>
    </source>
</evidence>
<dbReference type="EMBL" id="BAED01000048">
    <property type="protein sequence ID" value="GAB06119.1"/>
    <property type="molecule type" value="Genomic_DNA"/>
</dbReference>
<feature type="compositionally biased region" description="Low complexity" evidence="1">
    <location>
        <begin position="81"/>
        <end position="115"/>
    </location>
</feature>
<dbReference type="eggNOG" id="ENOG5033RPK">
    <property type="taxonomic scope" value="Bacteria"/>
</dbReference>
<organism evidence="3 4">
    <name type="scientific">Gordonia amarae NBRC 15530</name>
    <dbReference type="NCBI Taxonomy" id="1075090"/>
    <lineage>
        <taxon>Bacteria</taxon>
        <taxon>Bacillati</taxon>
        <taxon>Actinomycetota</taxon>
        <taxon>Actinomycetes</taxon>
        <taxon>Mycobacteriales</taxon>
        <taxon>Gordoniaceae</taxon>
        <taxon>Gordonia</taxon>
    </lineage>
</organism>
<keyword evidence="2" id="KW-1133">Transmembrane helix</keyword>
<evidence type="ECO:0000256" key="1">
    <source>
        <dbReference type="SAM" id="MobiDB-lite"/>
    </source>
</evidence>
<keyword evidence="2" id="KW-0812">Transmembrane</keyword>
<name>G7GR94_9ACTN</name>
<feature type="transmembrane region" description="Helical" evidence="2">
    <location>
        <begin position="223"/>
        <end position="243"/>
    </location>
</feature>
<feature type="compositionally biased region" description="Basic and acidic residues" evidence="1">
    <location>
        <begin position="1"/>
        <end position="14"/>
    </location>
</feature>
<dbReference type="AlphaFoldDB" id="G7GR94"/>
<dbReference type="STRING" id="1075090.GOAMR_48_00290"/>
<keyword evidence="2" id="KW-0472">Membrane</keyword>
<feature type="transmembrane region" description="Helical" evidence="2">
    <location>
        <begin position="146"/>
        <end position="174"/>
    </location>
</feature>
<feature type="transmembrane region" description="Helical" evidence="2">
    <location>
        <begin position="249"/>
        <end position="268"/>
    </location>
</feature>
<gene>
    <name evidence="3" type="ORF">GOAMR_48_00290</name>
</gene>
<evidence type="ECO:0000256" key="2">
    <source>
        <dbReference type="SAM" id="Phobius"/>
    </source>
</evidence>
<proteinExistence type="predicted"/>
<keyword evidence="4" id="KW-1185">Reference proteome</keyword>
<feature type="transmembrane region" description="Helical" evidence="2">
    <location>
        <begin position="194"/>
        <end position="214"/>
    </location>
</feature>
<evidence type="ECO:0000313" key="3">
    <source>
        <dbReference type="EMBL" id="GAB06119.1"/>
    </source>
</evidence>
<feature type="region of interest" description="Disordered" evidence="1">
    <location>
        <begin position="1"/>
        <end position="138"/>
    </location>
</feature>
<feature type="compositionally biased region" description="Basic and acidic residues" evidence="1">
    <location>
        <begin position="40"/>
        <end position="54"/>
    </location>
</feature>
<accession>G7GR94</accession>
<comment type="caution">
    <text evidence="3">The sequence shown here is derived from an EMBL/GenBank/DDBJ whole genome shotgun (WGS) entry which is preliminary data.</text>
</comment>
<reference evidence="3 4" key="1">
    <citation type="submission" date="2011-11" db="EMBL/GenBank/DDBJ databases">
        <title>Whole genome shotgun sequence of Gordonia amarae NBRC 15530.</title>
        <authorList>
            <person name="Takarada H."/>
            <person name="Hosoyama A."/>
            <person name="Tsuchikane K."/>
            <person name="Katsumata H."/>
            <person name="Yamazaki S."/>
            <person name="Fujita N."/>
        </authorList>
    </citation>
    <scope>NUCLEOTIDE SEQUENCE [LARGE SCALE GENOMIC DNA]</scope>
    <source>
        <strain evidence="3 4">NBRC 15530</strain>
    </source>
</reference>